<dbReference type="GO" id="GO:0005524">
    <property type="term" value="F:ATP binding"/>
    <property type="evidence" value="ECO:0007669"/>
    <property type="project" value="UniProtKB-KW"/>
</dbReference>
<gene>
    <name evidence="11" type="ORF">SAMN05660652_01242</name>
</gene>
<keyword evidence="6" id="KW-0479">Metal-binding</keyword>
<keyword evidence="9" id="KW-0460">Magnesium</keyword>
<dbReference type="Proteomes" id="UP000198607">
    <property type="component" value="Unassembled WGS sequence"/>
</dbReference>
<dbReference type="NCBIfam" id="TIGR00150">
    <property type="entry name" value="T6A_YjeE"/>
    <property type="match status" value="1"/>
</dbReference>
<evidence type="ECO:0000256" key="10">
    <source>
        <dbReference type="ARBA" id="ARBA00032441"/>
    </source>
</evidence>
<dbReference type="PANTHER" id="PTHR33540">
    <property type="entry name" value="TRNA THREONYLCARBAMOYLADENOSINE BIOSYNTHESIS PROTEIN TSAE"/>
    <property type="match status" value="1"/>
</dbReference>
<comment type="similarity">
    <text evidence="2">Belongs to the TsaE family.</text>
</comment>
<dbReference type="PANTHER" id="PTHR33540:SF2">
    <property type="entry name" value="TRNA THREONYLCARBAMOYLADENOSINE BIOSYNTHESIS PROTEIN TSAE"/>
    <property type="match status" value="1"/>
</dbReference>
<keyword evidence="5" id="KW-0819">tRNA processing</keyword>
<evidence type="ECO:0000256" key="1">
    <source>
        <dbReference type="ARBA" id="ARBA00004496"/>
    </source>
</evidence>
<keyword evidence="8" id="KW-0067">ATP-binding</keyword>
<protein>
    <recommendedName>
        <fullName evidence="3">tRNA threonylcarbamoyladenosine biosynthesis protein TsaE</fullName>
    </recommendedName>
    <alternativeName>
        <fullName evidence="10">t(6)A37 threonylcarbamoyladenosine biosynthesis protein TsaE</fullName>
    </alternativeName>
</protein>
<accession>A0A1G7ZPT7</accession>
<dbReference type="STRING" id="83767.SAMN05660652_01242"/>
<dbReference type="Gene3D" id="3.40.50.300">
    <property type="entry name" value="P-loop containing nucleotide triphosphate hydrolases"/>
    <property type="match status" value="1"/>
</dbReference>
<evidence type="ECO:0000313" key="11">
    <source>
        <dbReference type="EMBL" id="SDH10704.1"/>
    </source>
</evidence>
<dbReference type="GO" id="GO:0002949">
    <property type="term" value="P:tRNA threonylcarbamoyladenosine modification"/>
    <property type="evidence" value="ECO:0007669"/>
    <property type="project" value="InterPro"/>
</dbReference>
<evidence type="ECO:0000313" key="12">
    <source>
        <dbReference type="Proteomes" id="UP000198607"/>
    </source>
</evidence>
<evidence type="ECO:0000256" key="3">
    <source>
        <dbReference type="ARBA" id="ARBA00019010"/>
    </source>
</evidence>
<keyword evidence="12" id="KW-1185">Reference proteome</keyword>
<evidence type="ECO:0000256" key="4">
    <source>
        <dbReference type="ARBA" id="ARBA00022490"/>
    </source>
</evidence>
<name>A0A1G7ZPT7_9RHOO</name>
<dbReference type="InterPro" id="IPR027417">
    <property type="entry name" value="P-loop_NTPase"/>
</dbReference>
<dbReference type="Pfam" id="PF02367">
    <property type="entry name" value="TsaE"/>
    <property type="match status" value="1"/>
</dbReference>
<evidence type="ECO:0000256" key="9">
    <source>
        <dbReference type="ARBA" id="ARBA00022842"/>
    </source>
</evidence>
<dbReference type="GO" id="GO:0005737">
    <property type="term" value="C:cytoplasm"/>
    <property type="evidence" value="ECO:0007669"/>
    <property type="project" value="UniProtKB-SubCell"/>
</dbReference>
<dbReference type="AlphaFoldDB" id="A0A1G7ZPT7"/>
<organism evidence="11 12">
    <name type="scientific">Propionivibrio dicarboxylicus</name>
    <dbReference type="NCBI Taxonomy" id="83767"/>
    <lineage>
        <taxon>Bacteria</taxon>
        <taxon>Pseudomonadati</taxon>
        <taxon>Pseudomonadota</taxon>
        <taxon>Betaproteobacteria</taxon>
        <taxon>Rhodocyclales</taxon>
        <taxon>Rhodocyclaceae</taxon>
        <taxon>Propionivibrio</taxon>
    </lineage>
</organism>
<evidence type="ECO:0000256" key="7">
    <source>
        <dbReference type="ARBA" id="ARBA00022741"/>
    </source>
</evidence>
<evidence type="ECO:0000256" key="5">
    <source>
        <dbReference type="ARBA" id="ARBA00022694"/>
    </source>
</evidence>
<evidence type="ECO:0000256" key="8">
    <source>
        <dbReference type="ARBA" id="ARBA00022840"/>
    </source>
</evidence>
<reference evidence="11 12" key="1">
    <citation type="submission" date="2016-10" db="EMBL/GenBank/DDBJ databases">
        <authorList>
            <person name="de Groot N.N."/>
        </authorList>
    </citation>
    <scope>NUCLEOTIDE SEQUENCE [LARGE SCALE GENOMIC DNA]</scope>
    <source>
        <strain evidence="11 12">DSM 5885</strain>
    </source>
</reference>
<proteinExistence type="inferred from homology"/>
<keyword evidence="7" id="KW-0547">Nucleotide-binding</keyword>
<sequence>MILHSLHDSPDVRPDTGDAHCCLCLPDEAATIAVGQALAPLLAPGLILWLDGDLGAGKTTLVRSLLRALGHAGPVKSPTYTLVEVYAVSSLYLYHFDFYRFNDPEEFVDAGLGEYFRTDAVCLVEWPAKACGYVPPADVELVFRFPDAPADGRILELRARSEAGRQCLSRFRSSSGVASLFVPSVPPFSSR</sequence>
<evidence type="ECO:0000256" key="6">
    <source>
        <dbReference type="ARBA" id="ARBA00022723"/>
    </source>
</evidence>
<evidence type="ECO:0000256" key="2">
    <source>
        <dbReference type="ARBA" id="ARBA00007599"/>
    </source>
</evidence>
<dbReference type="InterPro" id="IPR003442">
    <property type="entry name" value="T6A_TsaE"/>
</dbReference>
<dbReference type="RefSeq" id="WP_091935381.1">
    <property type="nucleotide sequence ID" value="NZ_FNCY01000003.1"/>
</dbReference>
<dbReference type="SUPFAM" id="SSF52540">
    <property type="entry name" value="P-loop containing nucleoside triphosphate hydrolases"/>
    <property type="match status" value="1"/>
</dbReference>
<dbReference type="OrthoDB" id="9800307at2"/>
<comment type="subcellular location">
    <subcellularLocation>
        <location evidence="1">Cytoplasm</location>
    </subcellularLocation>
</comment>
<keyword evidence="4" id="KW-0963">Cytoplasm</keyword>
<dbReference type="EMBL" id="FNCY01000003">
    <property type="protein sequence ID" value="SDH10704.1"/>
    <property type="molecule type" value="Genomic_DNA"/>
</dbReference>
<dbReference type="GO" id="GO:0046872">
    <property type="term" value="F:metal ion binding"/>
    <property type="evidence" value="ECO:0007669"/>
    <property type="project" value="UniProtKB-KW"/>
</dbReference>